<keyword evidence="3" id="KW-1185">Reference proteome</keyword>
<evidence type="ECO:0000256" key="1">
    <source>
        <dbReference type="SAM" id="SignalP"/>
    </source>
</evidence>
<dbReference type="PANTHER" id="PTHR35605">
    <property type="entry name" value="ECP2 EFFECTOR PROTEIN DOMAIN-CONTAINING PROTEIN-RELATED"/>
    <property type="match status" value="1"/>
</dbReference>
<sequence>MPSPAVIFRLACLACLPLATVARSISPWVLPRDANTTSCAAESTTTTPSSPYIMTCDAGDDDSKYGKVHGLLDGYHYLMNRDGQPGNDPNSCGRISCSYDTAIQWCNKDLDNRKDLDSYQVIARAALEILGTKACWHHPEEDNYLEAAIYGEAEVVGENWSVKVYQDVC</sequence>
<dbReference type="AlphaFoldDB" id="A0AAE0UBV4"/>
<organism evidence="2 3">
    <name type="scientific">Sordaria brevicollis</name>
    <dbReference type="NCBI Taxonomy" id="83679"/>
    <lineage>
        <taxon>Eukaryota</taxon>
        <taxon>Fungi</taxon>
        <taxon>Dikarya</taxon>
        <taxon>Ascomycota</taxon>
        <taxon>Pezizomycotina</taxon>
        <taxon>Sordariomycetes</taxon>
        <taxon>Sordariomycetidae</taxon>
        <taxon>Sordariales</taxon>
        <taxon>Sordariaceae</taxon>
        <taxon>Sordaria</taxon>
    </lineage>
</organism>
<comment type="caution">
    <text evidence="2">The sequence shown here is derived from an EMBL/GenBank/DDBJ whole genome shotgun (WGS) entry which is preliminary data.</text>
</comment>
<protein>
    <submittedName>
        <fullName evidence="2">Uncharacterized protein</fullName>
    </submittedName>
</protein>
<accession>A0AAE0UBV4</accession>
<feature type="chain" id="PRO_5042045405" evidence="1">
    <location>
        <begin position="23"/>
        <end position="169"/>
    </location>
</feature>
<proteinExistence type="predicted"/>
<name>A0AAE0UBV4_SORBR</name>
<keyword evidence="1" id="KW-0732">Signal</keyword>
<reference evidence="2" key="1">
    <citation type="journal article" date="2023" name="Mol. Phylogenet. Evol.">
        <title>Genome-scale phylogeny and comparative genomics of the fungal order Sordariales.</title>
        <authorList>
            <person name="Hensen N."/>
            <person name="Bonometti L."/>
            <person name="Westerberg I."/>
            <person name="Brannstrom I.O."/>
            <person name="Guillou S."/>
            <person name="Cros-Aarteil S."/>
            <person name="Calhoun S."/>
            <person name="Haridas S."/>
            <person name="Kuo A."/>
            <person name="Mondo S."/>
            <person name="Pangilinan J."/>
            <person name="Riley R."/>
            <person name="LaButti K."/>
            <person name="Andreopoulos B."/>
            <person name="Lipzen A."/>
            <person name="Chen C."/>
            <person name="Yan M."/>
            <person name="Daum C."/>
            <person name="Ng V."/>
            <person name="Clum A."/>
            <person name="Steindorff A."/>
            <person name="Ohm R.A."/>
            <person name="Martin F."/>
            <person name="Silar P."/>
            <person name="Natvig D.O."/>
            <person name="Lalanne C."/>
            <person name="Gautier V."/>
            <person name="Ament-Velasquez S.L."/>
            <person name="Kruys A."/>
            <person name="Hutchinson M.I."/>
            <person name="Powell A.J."/>
            <person name="Barry K."/>
            <person name="Miller A.N."/>
            <person name="Grigoriev I.V."/>
            <person name="Debuchy R."/>
            <person name="Gladieux P."/>
            <person name="Hiltunen Thoren M."/>
            <person name="Johannesson H."/>
        </authorList>
    </citation>
    <scope>NUCLEOTIDE SEQUENCE</scope>
    <source>
        <strain evidence="2">FGSC 1904</strain>
    </source>
</reference>
<reference evidence="2" key="2">
    <citation type="submission" date="2023-07" db="EMBL/GenBank/DDBJ databases">
        <authorList>
            <consortium name="Lawrence Berkeley National Laboratory"/>
            <person name="Haridas S."/>
            <person name="Hensen N."/>
            <person name="Bonometti L."/>
            <person name="Westerberg I."/>
            <person name="Brannstrom I.O."/>
            <person name="Guillou S."/>
            <person name="Cros-Aarteil S."/>
            <person name="Calhoun S."/>
            <person name="Kuo A."/>
            <person name="Mondo S."/>
            <person name="Pangilinan J."/>
            <person name="Riley R."/>
            <person name="LaButti K."/>
            <person name="Andreopoulos B."/>
            <person name="Lipzen A."/>
            <person name="Chen C."/>
            <person name="Yanf M."/>
            <person name="Daum C."/>
            <person name="Ng V."/>
            <person name="Clum A."/>
            <person name="Steindorff A."/>
            <person name="Ohm R."/>
            <person name="Martin F."/>
            <person name="Silar P."/>
            <person name="Natvig D."/>
            <person name="Lalanne C."/>
            <person name="Gautier V."/>
            <person name="Ament-velasquez S.L."/>
            <person name="Kruys A."/>
            <person name="Hutchinson M.I."/>
            <person name="Powell A.J."/>
            <person name="Barry K."/>
            <person name="Miller A.N."/>
            <person name="Grigoriev I.V."/>
            <person name="Debuchy R."/>
            <person name="Gladieux P."/>
            <person name="Thoren M.H."/>
            <person name="Johannesson H."/>
        </authorList>
    </citation>
    <scope>NUCLEOTIDE SEQUENCE</scope>
    <source>
        <strain evidence="2">FGSC 1904</strain>
    </source>
</reference>
<dbReference type="Proteomes" id="UP001281003">
    <property type="component" value="Unassembled WGS sequence"/>
</dbReference>
<evidence type="ECO:0000313" key="2">
    <source>
        <dbReference type="EMBL" id="KAK3398421.1"/>
    </source>
</evidence>
<dbReference type="PANTHER" id="PTHR35605:SF1">
    <property type="entry name" value="ECP2 EFFECTOR PROTEIN DOMAIN-CONTAINING PROTEIN-RELATED"/>
    <property type="match status" value="1"/>
</dbReference>
<evidence type="ECO:0000313" key="3">
    <source>
        <dbReference type="Proteomes" id="UP001281003"/>
    </source>
</evidence>
<feature type="signal peptide" evidence="1">
    <location>
        <begin position="1"/>
        <end position="22"/>
    </location>
</feature>
<gene>
    <name evidence="2" type="ORF">B0T20DRAFT_469406</name>
</gene>
<dbReference type="EMBL" id="JAUTDP010000006">
    <property type="protein sequence ID" value="KAK3398421.1"/>
    <property type="molecule type" value="Genomic_DNA"/>
</dbReference>